<feature type="transmembrane region" description="Helical" evidence="1">
    <location>
        <begin position="141"/>
        <end position="158"/>
    </location>
</feature>
<reference evidence="2 3" key="1">
    <citation type="submission" date="2018-08" db="EMBL/GenBank/DDBJ databases">
        <title>Acidipila sp. 4G-K13, an acidobacterium isolated from forest soil.</title>
        <authorList>
            <person name="Gao Z.-H."/>
            <person name="Qiu L.-H."/>
        </authorList>
    </citation>
    <scope>NUCLEOTIDE SEQUENCE [LARGE SCALE GENOMIC DNA]</scope>
    <source>
        <strain evidence="2 3">4G-K13</strain>
    </source>
</reference>
<feature type="transmembrane region" description="Helical" evidence="1">
    <location>
        <begin position="79"/>
        <end position="100"/>
    </location>
</feature>
<keyword evidence="3" id="KW-1185">Reference proteome</keyword>
<dbReference type="RefSeq" id="WP_117298406.1">
    <property type="nucleotide sequence ID" value="NZ_QVQT02000002.1"/>
</dbReference>
<dbReference type="AlphaFoldDB" id="A0A372IRZ7"/>
<evidence type="ECO:0008006" key="4">
    <source>
        <dbReference type="Google" id="ProtNLM"/>
    </source>
</evidence>
<protein>
    <recommendedName>
        <fullName evidence="4">DUF4149 domain-containing protein</fullName>
    </recommendedName>
</protein>
<evidence type="ECO:0000313" key="3">
    <source>
        <dbReference type="Proteomes" id="UP000264702"/>
    </source>
</evidence>
<evidence type="ECO:0000256" key="1">
    <source>
        <dbReference type="SAM" id="Phobius"/>
    </source>
</evidence>
<accession>A0A372IRZ7</accession>
<keyword evidence="1" id="KW-0472">Membrane</keyword>
<proteinExistence type="predicted"/>
<keyword evidence="1" id="KW-1133">Transmembrane helix</keyword>
<dbReference type="OrthoDB" id="121934at2"/>
<evidence type="ECO:0000313" key="2">
    <source>
        <dbReference type="EMBL" id="RFU17658.1"/>
    </source>
</evidence>
<name>A0A372IRZ7_9BACT</name>
<gene>
    <name evidence="2" type="ORF">D0Y96_05885</name>
</gene>
<keyword evidence="1" id="KW-0812">Transmembrane</keyword>
<sequence length="168" mass="18050">MRTAIRALVWLLLVLWLGGVMFFPVTAWAAFSTVADTHIAGTVVAKCLRVLHYEGLCAGTLIIVLLLAGWRARAYSKLVAAPIVLVLIMLGFTAFSQFSIIPRMEGYRIAAGGSVDAVPENNPDRVAFNRLHHTSVLVEEGVMLAGVLAVATLALPVCDPRQRPSAAL</sequence>
<organism evidence="2 3">
    <name type="scientific">Paracidobacterium acidisoli</name>
    <dbReference type="NCBI Taxonomy" id="2303751"/>
    <lineage>
        <taxon>Bacteria</taxon>
        <taxon>Pseudomonadati</taxon>
        <taxon>Acidobacteriota</taxon>
        <taxon>Terriglobia</taxon>
        <taxon>Terriglobales</taxon>
        <taxon>Acidobacteriaceae</taxon>
        <taxon>Paracidobacterium</taxon>
    </lineage>
</organism>
<dbReference type="EMBL" id="QVQT01000002">
    <property type="protein sequence ID" value="RFU17658.1"/>
    <property type="molecule type" value="Genomic_DNA"/>
</dbReference>
<feature type="transmembrane region" description="Helical" evidence="1">
    <location>
        <begin position="53"/>
        <end position="72"/>
    </location>
</feature>
<dbReference type="Proteomes" id="UP000264702">
    <property type="component" value="Unassembled WGS sequence"/>
</dbReference>
<comment type="caution">
    <text evidence="2">The sequence shown here is derived from an EMBL/GenBank/DDBJ whole genome shotgun (WGS) entry which is preliminary data.</text>
</comment>